<evidence type="ECO:0000256" key="3">
    <source>
        <dbReference type="ARBA" id="ARBA00022771"/>
    </source>
</evidence>
<proteinExistence type="predicted"/>
<evidence type="ECO:0000256" key="1">
    <source>
        <dbReference type="ARBA" id="ARBA00022723"/>
    </source>
</evidence>
<feature type="compositionally biased region" description="Basic and acidic residues" evidence="6">
    <location>
        <begin position="932"/>
        <end position="968"/>
    </location>
</feature>
<feature type="compositionally biased region" description="Basic and acidic residues" evidence="6">
    <location>
        <begin position="655"/>
        <end position="672"/>
    </location>
</feature>
<feature type="compositionally biased region" description="Basic and acidic residues" evidence="6">
    <location>
        <begin position="735"/>
        <end position="793"/>
    </location>
</feature>
<feature type="region of interest" description="Disordered" evidence="6">
    <location>
        <begin position="285"/>
        <end position="322"/>
    </location>
</feature>
<dbReference type="GO" id="GO:0008270">
    <property type="term" value="F:zinc ion binding"/>
    <property type="evidence" value="ECO:0007669"/>
    <property type="project" value="UniProtKB-KW"/>
</dbReference>
<protein>
    <recommendedName>
        <fullName evidence="7">C2H2-type domain-containing protein</fullName>
    </recommendedName>
</protein>
<dbReference type="SMART" id="SM00355">
    <property type="entry name" value="ZnF_C2H2"/>
    <property type="match status" value="13"/>
</dbReference>
<feature type="region of interest" description="Disordered" evidence="6">
    <location>
        <begin position="386"/>
        <end position="414"/>
    </location>
</feature>
<feature type="compositionally biased region" description="Low complexity" evidence="6">
    <location>
        <begin position="189"/>
        <end position="207"/>
    </location>
</feature>
<dbReference type="InterPro" id="IPR050688">
    <property type="entry name" value="Zinc_finger/UBP_domain"/>
</dbReference>
<feature type="region of interest" description="Disordered" evidence="6">
    <location>
        <begin position="1729"/>
        <end position="1781"/>
    </location>
</feature>
<feature type="compositionally biased region" description="Pro residues" evidence="6">
    <location>
        <begin position="547"/>
        <end position="589"/>
    </location>
</feature>
<evidence type="ECO:0000256" key="5">
    <source>
        <dbReference type="PROSITE-ProRule" id="PRU00042"/>
    </source>
</evidence>
<name>A0A6I8TL98_AEDAE</name>
<dbReference type="EnsemblMetazoa" id="AAEL019940-RD">
    <property type="protein sequence ID" value="AAEL019940-PD"/>
    <property type="gene ID" value="AAEL019940"/>
</dbReference>
<feature type="compositionally biased region" description="Basic and acidic residues" evidence="6">
    <location>
        <begin position="1268"/>
        <end position="1281"/>
    </location>
</feature>
<evidence type="ECO:0000313" key="9">
    <source>
        <dbReference type="Proteomes" id="UP000008820"/>
    </source>
</evidence>
<feature type="compositionally biased region" description="Polar residues" evidence="6">
    <location>
        <begin position="1079"/>
        <end position="1091"/>
    </location>
</feature>
<gene>
    <name evidence="8" type="primary">5570044</name>
</gene>
<feature type="region of interest" description="Disordered" evidence="6">
    <location>
        <begin position="432"/>
        <end position="479"/>
    </location>
</feature>
<feature type="compositionally biased region" description="Basic residues" evidence="6">
    <location>
        <begin position="1125"/>
        <end position="1135"/>
    </location>
</feature>
<sequence>MAEEEDRSVRYEEVWNRVKKYIPFLQELISYYKNDTHQNREQQLQKIITIYDLLTNQRLNCQSLLKCENVLIKLYKTNPLQKKGVSAASSEGPSSKSSNEPDTPASPGDPEDQLVTDQKDRDASDASDDPPGLVSGTPTKTKVSSGADPLTSGTPAEPDTPVEPDTPAEPESPAEPNTPAEPDTPAIPDTPAEPDSPAEPSSPAEPDIPNDSILEPLSPDTDSEYWDDPPPRSSKGASASKPPLSLDEIQRLITNKPEQTNPRIPNNNLSKVINDTLKVLSKDFQRPTFTGNERNPSPPSDDFHNARNRNVPYSPTYPPQISPNQSFSGSPWEVGNDSFGTFPHPVNNSFRNFPNRNSNNIEIIPRQQSPPLYRRRDDMHTQMDQRFPDDRMDISPSYSSPSEGRSAGGLPAIPMANIKDPRLRKAVESNMHLHSPESGGPTGPSPFFPTVKPNDPRFNRTNTIAPPPPTTPNELPKCIAPNPNLPLEFPKKDPPKRRLSICANQVIIEEIPPEPIMPQRPFPPRRQSVCQDFNNRNDEPFHGTSFLPPPPLPAPPTQPMMPPPPLPPPEHYGQPPPPPSMPLHPPHMQPTPTIHSTEPSIVERDPRRKHMPLGGEFIKPHLPQPQHHQHHNQHLPNRFDRPIPGPSKAPLTYLEYRRQKEMNEKQRREQFRQQKNPQGDQTKDGGDKHAEQKEDQQKHDKDKKQNEEIDITIGMVPNKSRVSAKAYAKPVKSLVQKERQFAPPMKDKHRTDHKFSSKSHKSESSSTSHKSDKKREEVEKEKIKPVPKSKDLFGEQLSQFDKMYRSGDFSKKAAPSSGIGGFKIPKIKRVEKPEPPVKPAEVAQPADKHKKKPKSPETSKIMDDDDELWDSESVKKPVDNKPKQKESLSKKQPPAKIQSLEDDDLWDTDSSFTVSECDQNSSVRLDTTIESEAEKTEDKPKEDHVEESKKDLEEKPQESIVEKPKDEFQVPTLPAPRRILRRRNSVAIHHNESDKWNKPPVPSLILPPRITRRRNSIAVSQLEDDVRNTEKVEKEAPPAKPSKQQPQAEVEPEEVVRPKRTRKRKAIIDDDDEKDVSKANVNVASSDFTSADNKEPSTSRVSPVSPTEDSSDNVVSSTTNDTTAKKRRQRKKKKVATTANDTLEEQEDAHEETIPSAENDSVTDNKNDVQKVDQQSEEAKAIKEEKENKEMVEGLMKTLDNKAQLLAMLRDMLDEKKLKKIQEIIDSPNDKFAEGNSDEPSKPDESENVGESSRERSESTSISSTNEVFEKKKQTPKAKKSELDKLNEDIAEMYIRDGVLGATGRRSCTRRREDVPLVKKTVATRKSASASVAEVKPAQVAKPVQVPSAKTIPPEKAEPAPVVKVLERGMELDLTEKHLMKPLKVVIQKIDSSQIEMLSNRKRKKAVTEDDQVSIASSGTSISPKSKKKKRNVWATGFIQRRKKKSEAKATPASPLKSYAAKPVTKNVSRELNCKSDKSKSCALCSYTGSLTGIVQHYVRYHPLHEVYVSRVPNIVGAKLKKDPMLVTGTMKEQNITFKCIFCQEELSKKKYNWKLHLASHTGEYRYKCTNCTIKSLAPSTNAHDSECVGPAMEVVNDVMFEDNHIYGYMCRLCNYVQLSRSKLDTHLKEEHGRNITGKGTLRFSILNYEEEVDQSKSQETLESDISMPELTPQVTAPSQTDMSAFISSASDEIESLKVLTDRNFASPSKPSIADKLKRNFDEMNRKDAERVARAGDDDEWEDIETPPKDTSSQKATPKQAEKAKRSLVGTTSPSQDIPMPAPLALKNEKEDIFEHKQVVANVGFSKTNDRTWYLCLIGDCKFATEARSEMYSHVEELHGSIVWDGYCYLCTAQVSTEDTSILAKEVKHMAVIHIKDRTAFDELNEPDVASTVLSMLEEERSTLKLRRFSGDKLSIGVPEEPINLKPWLEKPTTKSRAHCENMLESRSLFCFFKCMGDGCCFTTTIEVAMEKHIDNHELVADVTGTSTKSWLECAYCDVITEDRTDLLRHLRIVHSNSAFQCAYCFYRSREAYNVILHQKLHHGTQKPQVLVNEADKRPLTAADYERLNRRPIDNILPLICTVCNAEYCVLDAFMSHLKDEHADVTTIVCQCCKENIQKLKIPRHLLVHNIGIYECIYCHFGSNTMEAVQTHVVNRHPQEPLYCCIRYNKTPGKVKEASLKSLFEVGVDESAMVSCTFTTEELNYKSTDTKSNRDINFAAKTGVIPLQLPPIRIGGANILLSAQIPSVSSTDLANQSVVVTTQAAEVVKMPMISSVSGGVSLPGNSSVPIITAVQGNYQEPTTTTATHQAPMIMPVISQVVGGATVPPVSMPIITRVEGGVGDMVSVRPASSLVGTKIIISPNKGSGVPIITNVCSIGPSTNQVQAPKEDDALMLEAERVAMEMIKDTGLPKNVIYKCVFKGCASVLPDGIGMRKHLTFSHLPSTQYTCNHCKGKLSFQNVMNFTQHLKTHEAQRIFCFMCDYKGSFPPEVIKHVRDVHKTSKPTILFLNPKKNDPNNDIILFAPGIPTDAERKAYYKKLIDLYNHKLQAALIHLKTHFAPEECESLPKQAIFSQTVSCSKCQYSTKVRLNMYRHLKGHLERYSSIEHGSQESSSVLGTGRKAL</sequence>
<feature type="region of interest" description="Disordered" evidence="6">
    <location>
        <begin position="512"/>
        <end position="795"/>
    </location>
</feature>
<dbReference type="GO" id="GO:0005634">
    <property type="term" value="C:nucleus"/>
    <property type="evidence" value="ECO:0007669"/>
    <property type="project" value="TreeGrafter"/>
</dbReference>
<feature type="domain" description="C2H2-type" evidence="7">
    <location>
        <begin position="2020"/>
        <end position="2048"/>
    </location>
</feature>
<evidence type="ECO:0000256" key="6">
    <source>
        <dbReference type="SAM" id="MobiDB-lite"/>
    </source>
</evidence>
<keyword evidence="1" id="KW-0479">Metal-binding</keyword>
<dbReference type="GO" id="GO:0045944">
    <property type="term" value="P:positive regulation of transcription by RNA polymerase II"/>
    <property type="evidence" value="ECO:0007669"/>
    <property type="project" value="TreeGrafter"/>
</dbReference>
<dbReference type="Gene3D" id="3.30.160.60">
    <property type="entry name" value="Classic Zinc Finger"/>
    <property type="match status" value="1"/>
</dbReference>
<feature type="domain" description="C2H2-type" evidence="7">
    <location>
        <begin position="1992"/>
        <end position="2020"/>
    </location>
</feature>
<keyword evidence="2" id="KW-0677">Repeat</keyword>
<feature type="region of interest" description="Disordered" evidence="6">
    <location>
        <begin position="989"/>
        <end position="1188"/>
    </location>
</feature>
<dbReference type="InParanoid" id="A0A6I8TL98"/>
<feature type="compositionally biased region" description="Polar residues" evidence="6">
    <location>
        <begin position="252"/>
        <end position="272"/>
    </location>
</feature>
<keyword evidence="3 5" id="KW-0863">Zinc-finger</keyword>
<feature type="compositionally biased region" description="Pro residues" evidence="6">
    <location>
        <begin position="513"/>
        <end position="524"/>
    </location>
</feature>
<dbReference type="EnsemblMetazoa" id="AAEL019940-RF">
    <property type="protein sequence ID" value="AAEL019940-PF"/>
    <property type="gene ID" value="AAEL019940"/>
</dbReference>
<dbReference type="PANTHER" id="PTHR24403">
    <property type="entry name" value="ZINC FINGER PROTEIN"/>
    <property type="match status" value="1"/>
</dbReference>
<feature type="compositionally biased region" description="Basic and acidic residues" evidence="6">
    <location>
        <begin position="681"/>
        <end position="707"/>
    </location>
</feature>
<evidence type="ECO:0000256" key="4">
    <source>
        <dbReference type="ARBA" id="ARBA00022833"/>
    </source>
</evidence>
<feature type="compositionally biased region" description="Low complexity" evidence="6">
    <location>
        <begin position="86"/>
        <end position="101"/>
    </location>
</feature>
<accession>A0A6I8TL98</accession>
<dbReference type="PANTHER" id="PTHR24403:SF67">
    <property type="entry name" value="FI01116P-RELATED"/>
    <property type="match status" value="1"/>
</dbReference>
<dbReference type="PROSITE" id="PS50157">
    <property type="entry name" value="ZINC_FINGER_C2H2_2"/>
    <property type="match status" value="2"/>
</dbReference>
<keyword evidence="4" id="KW-0862">Zinc</keyword>
<feature type="region of interest" description="Disordered" evidence="6">
    <location>
        <begin position="1655"/>
        <end position="1677"/>
    </location>
</feature>
<feature type="region of interest" description="Disordered" evidence="6">
    <location>
        <begin position="1225"/>
        <end position="1281"/>
    </location>
</feature>
<feature type="compositionally biased region" description="Basic and acidic residues" evidence="6">
    <location>
        <begin position="1225"/>
        <end position="1245"/>
    </location>
</feature>
<dbReference type="EnsemblMetazoa" id="AAEL019940-RC">
    <property type="protein sequence ID" value="AAEL019940-PC"/>
    <property type="gene ID" value="AAEL019940"/>
</dbReference>
<dbReference type="OrthoDB" id="7740506at2759"/>
<feature type="compositionally biased region" description="Basic and acidic residues" evidence="6">
    <location>
        <begin position="872"/>
        <end position="889"/>
    </location>
</feature>
<keyword evidence="9" id="KW-1185">Reference proteome</keyword>
<evidence type="ECO:0000259" key="7">
    <source>
        <dbReference type="PROSITE" id="PS50157"/>
    </source>
</evidence>
<reference evidence="8 9" key="1">
    <citation type="submission" date="2017-06" db="EMBL/GenBank/DDBJ databases">
        <title>Aedes aegypti genome working group (AGWG) sequencing and assembly.</title>
        <authorList>
            <consortium name="Aedes aegypti Genome Working Group (AGWG)"/>
            <person name="Matthews B.J."/>
        </authorList>
    </citation>
    <scope>NUCLEOTIDE SEQUENCE [LARGE SCALE GENOMIC DNA]</scope>
    <source>
        <strain evidence="8 9">LVP_AGWG</strain>
    </source>
</reference>
<feature type="compositionally biased region" description="Basic and acidic residues" evidence="6">
    <location>
        <begin position="1024"/>
        <end position="1037"/>
    </location>
</feature>
<dbReference type="EnsemblMetazoa" id="AAEL019940-RE">
    <property type="protein sequence ID" value="AAEL019940-PE"/>
    <property type="gene ID" value="AAEL019940"/>
</dbReference>
<feature type="region of interest" description="Disordered" evidence="6">
    <location>
        <begin position="81"/>
        <end position="272"/>
    </location>
</feature>
<feature type="region of interest" description="Disordered" evidence="6">
    <location>
        <begin position="808"/>
        <end position="976"/>
    </location>
</feature>
<dbReference type="Proteomes" id="UP000008820">
    <property type="component" value="Chromosome 3"/>
</dbReference>
<evidence type="ECO:0000313" key="8">
    <source>
        <dbReference type="EnsemblMetazoa" id="AAEL019940-PE"/>
    </source>
</evidence>
<dbReference type="InterPro" id="IPR013087">
    <property type="entry name" value="Znf_C2H2_type"/>
</dbReference>
<reference evidence="8" key="2">
    <citation type="submission" date="2020-05" db="UniProtKB">
        <authorList>
            <consortium name="EnsemblMetazoa"/>
        </authorList>
    </citation>
    <scope>IDENTIFICATION</scope>
    <source>
        <strain evidence="8">LVP_AGWG</strain>
    </source>
</reference>
<feature type="compositionally biased region" description="Polar residues" evidence="6">
    <location>
        <begin position="1112"/>
        <end position="1121"/>
    </location>
</feature>
<feature type="compositionally biased region" description="Basic and acidic residues" evidence="6">
    <location>
        <begin position="1177"/>
        <end position="1188"/>
    </location>
</feature>
<dbReference type="EnsemblMetazoa" id="AAEL019940-RA">
    <property type="protein sequence ID" value="AAEL019940-PA"/>
    <property type="gene ID" value="AAEL019940"/>
</dbReference>
<organism evidence="8 9">
    <name type="scientific">Aedes aegypti</name>
    <name type="common">Yellowfever mosquito</name>
    <name type="synonym">Culex aegypti</name>
    <dbReference type="NCBI Taxonomy" id="7159"/>
    <lineage>
        <taxon>Eukaryota</taxon>
        <taxon>Metazoa</taxon>
        <taxon>Ecdysozoa</taxon>
        <taxon>Arthropoda</taxon>
        <taxon>Hexapoda</taxon>
        <taxon>Insecta</taxon>
        <taxon>Pterygota</taxon>
        <taxon>Neoptera</taxon>
        <taxon>Endopterygota</taxon>
        <taxon>Diptera</taxon>
        <taxon>Nematocera</taxon>
        <taxon>Culicoidea</taxon>
        <taxon>Culicidae</taxon>
        <taxon>Culicinae</taxon>
        <taxon>Aedini</taxon>
        <taxon>Aedes</taxon>
        <taxon>Stegomyia</taxon>
    </lineage>
</organism>
<feature type="compositionally biased region" description="Polar residues" evidence="6">
    <location>
        <begin position="908"/>
        <end position="930"/>
    </location>
</feature>
<evidence type="ECO:0000256" key="2">
    <source>
        <dbReference type="ARBA" id="ARBA00022737"/>
    </source>
</evidence>
<feature type="compositionally biased region" description="Low complexity" evidence="6">
    <location>
        <begin position="1098"/>
        <end position="1107"/>
    </location>
</feature>